<feature type="region of interest" description="Disordered" evidence="1">
    <location>
        <begin position="43"/>
        <end position="71"/>
    </location>
</feature>
<reference evidence="3 4" key="1">
    <citation type="submission" date="2015-09" db="EMBL/GenBank/DDBJ databases">
        <authorList>
            <consortium name="Pathogen Informatics"/>
        </authorList>
    </citation>
    <scope>NUCLEOTIDE SEQUENCE [LARGE SCALE GENOMIC DNA]</scope>
    <source>
        <strain evidence="3 4">2789STDY5834875</strain>
    </source>
</reference>
<evidence type="ECO:0000313" key="3">
    <source>
        <dbReference type="EMBL" id="CUQ76827.1"/>
    </source>
</evidence>
<feature type="compositionally biased region" description="Polar residues" evidence="1">
    <location>
        <begin position="388"/>
        <end position="402"/>
    </location>
</feature>
<feature type="compositionally biased region" description="Acidic residues" evidence="1">
    <location>
        <begin position="416"/>
        <end position="427"/>
    </location>
</feature>
<dbReference type="AlphaFoldDB" id="A0A174YTF7"/>
<keyword evidence="3" id="KW-0966">Cell projection</keyword>
<proteinExistence type="predicted"/>
<gene>
    <name evidence="3" type="ORF">ERS852490_01271</name>
</gene>
<evidence type="ECO:0000313" key="4">
    <source>
        <dbReference type="Proteomes" id="UP000095621"/>
    </source>
</evidence>
<sequence length="447" mass="48613">MVSSAVTGMVQPVTKVAGSVGSQSGQDNSGNVDFARIMNSSVRNDVTGNSSKQTNTYSAAPSDSLVSMGANKSNKNADIVTTNSTVKNVKTDNEVKENGNKMTQDVQNAVSDIKEKIKKTMNVSDEDIESAMEQLGIIAEDLLDMQKLTDLVVALSGNTDSLEFLTDADSVSMLNDILGYAKSVTDNLEDVYNMGIDSIKEMLVSAKDDVKQYVKQSVVKEDAQPEEQPEAASQYELSNVIAQKTKVQADNDNNADDKQQTHMSDKASVENENFTGNMAQNIQNAFSEIIDEVSNVNEADIVRQVVEQIKVTTGQQLSSIEIMLNPENLGKVHIAVTARQGVITAQLTAQNEQVKAALENQMTALKEHFNNQGVKVESVEITVQSHGFESQQNLEGNNSEQAGQEKKTHRKLDLSSLEELEESDMTDEEIRAKDAIVNGDSSVEYSA</sequence>
<protein>
    <submittedName>
        <fullName evidence="3">Flagellar hook-length control protein FliK</fullName>
    </submittedName>
</protein>
<dbReference type="OrthoDB" id="1780022at2"/>
<dbReference type="Gene3D" id="3.30.750.140">
    <property type="match status" value="1"/>
</dbReference>
<keyword evidence="3" id="KW-0969">Cilium</keyword>
<dbReference type="InterPro" id="IPR052563">
    <property type="entry name" value="FliK"/>
</dbReference>
<dbReference type="InterPro" id="IPR021136">
    <property type="entry name" value="Flagellar_hook_control-like_C"/>
</dbReference>
<dbReference type="Pfam" id="PF02120">
    <property type="entry name" value="Flg_hook"/>
    <property type="match status" value="1"/>
</dbReference>
<feature type="region of interest" description="Disordered" evidence="1">
    <location>
        <begin position="246"/>
        <end position="267"/>
    </location>
</feature>
<feature type="compositionally biased region" description="Basic and acidic residues" evidence="1">
    <location>
        <begin position="255"/>
        <end position="267"/>
    </location>
</feature>
<evidence type="ECO:0000256" key="1">
    <source>
        <dbReference type="SAM" id="MobiDB-lite"/>
    </source>
</evidence>
<keyword evidence="3" id="KW-0282">Flagellum</keyword>
<evidence type="ECO:0000259" key="2">
    <source>
        <dbReference type="Pfam" id="PF02120"/>
    </source>
</evidence>
<dbReference type="CDD" id="cd17470">
    <property type="entry name" value="T3SS_Flik_C"/>
    <property type="match status" value="1"/>
</dbReference>
<feature type="region of interest" description="Disordered" evidence="1">
    <location>
        <begin position="388"/>
        <end position="447"/>
    </location>
</feature>
<organism evidence="3 4">
    <name type="scientific">Lachnospira eligens</name>
    <dbReference type="NCBI Taxonomy" id="39485"/>
    <lineage>
        <taxon>Bacteria</taxon>
        <taxon>Bacillati</taxon>
        <taxon>Bacillota</taxon>
        <taxon>Clostridia</taxon>
        <taxon>Lachnospirales</taxon>
        <taxon>Lachnospiraceae</taxon>
        <taxon>Lachnospira</taxon>
    </lineage>
</organism>
<dbReference type="PANTHER" id="PTHR37533:SF2">
    <property type="entry name" value="FLAGELLAR HOOK-LENGTH CONTROL PROTEIN"/>
    <property type="match status" value="1"/>
</dbReference>
<dbReference type="Proteomes" id="UP000095621">
    <property type="component" value="Unassembled WGS sequence"/>
</dbReference>
<accession>A0A174YTF7</accession>
<dbReference type="EMBL" id="CZBU01000003">
    <property type="protein sequence ID" value="CUQ76827.1"/>
    <property type="molecule type" value="Genomic_DNA"/>
</dbReference>
<dbReference type="InterPro" id="IPR038610">
    <property type="entry name" value="FliK-like_C_sf"/>
</dbReference>
<dbReference type="RefSeq" id="WP_055215391.1">
    <property type="nucleotide sequence ID" value="NZ_CZBU01000003.1"/>
</dbReference>
<dbReference type="PANTHER" id="PTHR37533">
    <property type="entry name" value="FLAGELLAR HOOK-LENGTH CONTROL PROTEIN"/>
    <property type="match status" value="1"/>
</dbReference>
<name>A0A174YTF7_9FIRM</name>
<feature type="domain" description="Flagellar hook-length control protein-like C-terminal" evidence="2">
    <location>
        <begin position="307"/>
        <end position="386"/>
    </location>
</feature>